<reference evidence="3 4" key="1">
    <citation type="journal article" date="2020" name="Nature">
        <title>Six reference-quality genomes reveal evolution of bat adaptations.</title>
        <authorList>
            <person name="Jebb D."/>
            <person name="Huang Z."/>
            <person name="Pippel M."/>
            <person name="Hughes G.M."/>
            <person name="Lavrichenko K."/>
            <person name="Devanna P."/>
            <person name="Winkler S."/>
            <person name="Jermiin L.S."/>
            <person name="Skirmuntt E.C."/>
            <person name="Katzourakis A."/>
            <person name="Burkitt-Gray L."/>
            <person name="Ray D.A."/>
            <person name="Sullivan K.A.M."/>
            <person name="Roscito J.G."/>
            <person name="Kirilenko B.M."/>
            <person name="Davalos L.M."/>
            <person name="Corthals A.P."/>
            <person name="Power M.L."/>
            <person name="Jones G."/>
            <person name="Ransome R.D."/>
            <person name="Dechmann D.K.N."/>
            <person name="Locatelli A.G."/>
            <person name="Puechmaille S.J."/>
            <person name="Fedrigo O."/>
            <person name="Jarvis E.D."/>
            <person name="Hiller M."/>
            <person name="Vernes S.C."/>
            <person name="Myers E.W."/>
            <person name="Teeling E.C."/>
        </authorList>
    </citation>
    <scope>NUCLEOTIDE SEQUENCE [LARGE SCALE GENOMIC DNA]</scope>
    <source>
        <strain evidence="3">MRhiFer1</strain>
        <tissue evidence="3">Lung</tissue>
    </source>
</reference>
<gene>
    <name evidence="3" type="ORF">mRhiFer1_008434</name>
</gene>
<organism evidence="3 4">
    <name type="scientific">Rhinolophus ferrumequinum</name>
    <name type="common">Greater horseshoe bat</name>
    <dbReference type="NCBI Taxonomy" id="59479"/>
    <lineage>
        <taxon>Eukaryota</taxon>
        <taxon>Metazoa</taxon>
        <taxon>Chordata</taxon>
        <taxon>Craniata</taxon>
        <taxon>Vertebrata</taxon>
        <taxon>Euteleostomi</taxon>
        <taxon>Mammalia</taxon>
        <taxon>Eutheria</taxon>
        <taxon>Laurasiatheria</taxon>
        <taxon>Chiroptera</taxon>
        <taxon>Yinpterochiroptera</taxon>
        <taxon>Rhinolophoidea</taxon>
        <taxon>Rhinolophidae</taxon>
        <taxon>Rhinolophinae</taxon>
        <taxon>Rhinolophus</taxon>
    </lineage>
</organism>
<dbReference type="Proteomes" id="UP000585614">
    <property type="component" value="Unassembled WGS sequence"/>
</dbReference>
<accession>A0A7J7V7X4</accession>
<feature type="signal peptide" evidence="2">
    <location>
        <begin position="1"/>
        <end position="29"/>
    </location>
</feature>
<feature type="chain" id="PRO_5029618453" evidence="2">
    <location>
        <begin position="30"/>
        <end position="199"/>
    </location>
</feature>
<evidence type="ECO:0000313" key="4">
    <source>
        <dbReference type="Proteomes" id="UP000585614"/>
    </source>
</evidence>
<feature type="region of interest" description="Disordered" evidence="1">
    <location>
        <begin position="48"/>
        <end position="82"/>
    </location>
</feature>
<feature type="compositionally biased region" description="Basic and acidic residues" evidence="1">
    <location>
        <begin position="117"/>
        <end position="131"/>
    </location>
</feature>
<protein>
    <submittedName>
        <fullName evidence="3">Uncharacterized protein</fullName>
    </submittedName>
</protein>
<name>A0A7J7V7X4_RHIFE</name>
<evidence type="ECO:0000256" key="2">
    <source>
        <dbReference type="SAM" id="SignalP"/>
    </source>
</evidence>
<comment type="caution">
    <text evidence="3">The sequence shown here is derived from an EMBL/GenBank/DDBJ whole genome shotgun (WGS) entry which is preliminary data.</text>
</comment>
<dbReference type="AlphaFoldDB" id="A0A7J7V7X4"/>
<proteinExistence type="predicted"/>
<evidence type="ECO:0000313" key="3">
    <source>
        <dbReference type="EMBL" id="KAF6321305.1"/>
    </source>
</evidence>
<keyword evidence="2" id="KW-0732">Signal</keyword>
<sequence length="199" mass="21088">MVPPTAPKLRLPTLALAAWLAGAAQVASTLRAPSSRSRAPTVAMGLGNRVYQEASSPQSIPERFRGKGTRSPPRGASPLSSAQTWGRLASRVKVCNPLRLDFLVGVGGSRMLLEGLKPPHKEGARGSEQRPLHPGTRRRPGHGAPWDAGAAVSWPGLLAAAVVARGIFSPGWEPSLAWGHRHLRSPPADLWGAAHSNQR</sequence>
<evidence type="ECO:0000256" key="1">
    <source>
        <dbReference type="SAM" id="MobiDB-lite"/>
    </source>
</evidence>
<dbReference type="EMBL" id="JACAGC010000014">
    <property type="protein sequence ID" value="KAF6321305.1"/>
    <property type="molecule type" value="Genomic_DNA"/>
</dbReference>
<feature type="region of interest" description="Disordered" evidence="1">
    <location>
        <begin position="116"/>
        <end position="147"/>
    </location>
</feature>